<gene>
    <name evidence="1" type="ORF">GAH_00593</name>
</gene>
<sequence length="68" mass="8102">MSTEEVEVECPVCGKTHRLERKVDVFYCKKKPLVLLNDRHGWRLMVVKEISERQDRELDRLWGSEDEG</sequence>
<evidence type="ECO:0000313" key="1">
    <source>
        <dbReference type="EMBL" id="AKG92065.1"/>
    </source>
</evidence>
<dbReference type="GeneID" id="24803172"/>
<dbReference type="Proteomes" id="UP000034723">
    <property type="component" value="Chromosome"/>
</dbReference>
<keyword evidence="2" id="KW-1185">Reference proteome</keyword>
<protein>
    <submittedName>
        <fullName evidence="1">Uncharacterized protein</fullName>
    </submittedName>
</protein>
<proteinExistence type="predicted"/>
<dbReference type="AlphaFoldDB" id="A0A0F7IFZ5"/>
<dbReference type="OrthoDB" id="51477at2157"/>
<organism evidence="1 2">
    <name type="scientific">Geoglobus ahangari</name>
    <dbReference type="NCBI Taxonomy" id="113653"/>
    <lineage>
        <taxon>Archaea</taxon>
        <taxon>Methanobacteriati</taxon>
        <taxon>Methanobacteriota</taxon>
        <taxon>Archaeoglobi</taxon>
        <taxon>Archaeoglobales</taxon>
        <taxon>Archaeoglobaceae</taxon>
        <taxon>Geoglobus</taxon>
    </lineage>
</organism>
<reference evidence="1 2" key="1">
    <citation type="submission" date="2015-04" db="EMBL/GenBank/DDBJ databases">
        <title>The complete genome sequence of the hyperthermophilic, obligate iron-reducing archaeon Geoglobus ahangari strain 234T.</title>
        <authorList>
            <person name="Manzella M.P."/>
            <person name="Holmes D.E."/>
            <person name="Rocheleau J.M."/>
            <person name="Chung A."/>
            <person name="Reguera G."/>
            <person name="Kashefi K."/>
        </authorList>
    </citation>
    <scope>NUCLEOTIDE SEQUENCE [LARGE SCALE GENOMIC DNA]</scope>
    <source>
        <strain evidence="1 2">234</strain>
    </source>
</reference>
<evidence type="ECO:0000313" key="2">
    <source>
        <dbReference type="Proteomes" id="UP000034723"/>
    </source>
</evidence>
<dbReference type="RefSeq" id="WP_048094613.1">
    <property type="nucleotide sequence ID" value="NZ_CP011267.1"/>
</dbReference>
<dbReference type="STRING" id="113653.GAH_00593"/>
<dbReference type="HOGENOM" id="CLU_2893084_0_0_2"/>
<accession>A0A0F7IFZ5</accession>
<dbReference type="InParanoid" id="A0A0F7IFZ5"/>
<name>A0A0F7IFZ5_9EURY</name>
<dbReference type="KEGG" id="gah:GAH_00593"/>
<dbReference type="EMBL" id="CP011267">
    <property type="protein sequence ID" value="AKG92065.1"/>
    <property type="molecule type" value="Genomic_DNA"/>
</dbReference>